<dbReference type="InterPro" id="IPR021368">
    <property type="entry name" value="T7SS_EccE"/>
</dbReference>
<dbReference type="Proteomes" id="UP001156398">
    <property type="component" value="Unassembled WGS sequence"/>
</dbReference>
<keyword evidence="5" id="KW-1133">Transmembrane helix</keyword>
<dbReference type="InterPro" id="IPR050051">
    <property type="entry name" value="EccE_dom"/>
</dbReference>
<dbReference type="Pfam" id="PF11203">
    <property type="entry name" value="EccE"/>
    <property type="match status" value="1"/>
</dbReference>
<evidence type="ECO:0000313" key="10">
    <source>
        <dbReference type="EMBL" id="MDI5972893.1"/>
    </source>
</evidence>
<protein>
    <submittedName>
        <fullName evidence="10">Type VII secretion protein EccE</fullName>
    </submittedName>
</protein>
<dbReference type="EMBL" id="JAAGKO020000033">
    <property type="protein sequence ID" value="MDI5965324.1"/>
    <property type="molecule type" value="Genomic_DNA"/>
</dbReference>
<proteinExistence type="inferred from homology"/>
<evidence type="ECO:0000313" key="9">
    <source>
        <dbReference type="EMBL" id="MDI5965324.1"/>
    </source>
</evidence>
<evidence type="ECO:0000259" key="8">
    <source>
        <dbReference type="Pfam" id="PF11203"/>
    </source>
</evidence>
<evidence type="ECO:0000256" key="5">
    <source>
        <dbReference type="ARBA" id="ARBA00022989"/>
    </source>
</evidence>
<organism evidence="10">
    <name type="scientific">Streptantibioticus silvisoli</name>
    <dbReference type="NCBI Taxonomy" id="2705255"/>
    <lineage>
        <taxon>Bacteria</taxon>
        <taxon>Bacillati</taxon>
        <taxon>Actinomycetota</taxon>
        <taxon>Actinomycetes</taxon>
        <taxon>Kitasatosporales</taxon>
        <taxon>Streptomycetaceae</taxon>
        <taxon>Streptantibioticus</taxon>
    </lineage>
</organism>
<dbReference type="EMBL" id="JABXJJ020000038">
    <property type="protein sequence ID" value="MDI5972893.1"/>
    <property type="molecule type" value="Genomic_DNA"/>
</dbReference>
<evidence type="ECO:0000256" key="1">
    <source>
        <dbReference type="ARBA" id="ARBA00004236"/>
    </source>
</evidence>
<comment type="similarity">
    <text evidence="2">Belongs to the EccE family.</text>
</comment>
<dbReference type="GO" id="GO:0005886">
    <property type="term" value="C:plasma membrane"/>
    <property type="evidence" value="ECO:0007669"/>
    <property type="project" value="UniProtKB-SubCell"/>
</dbReference>
<keyword evidence="6" id="KW-0472">Membrane</keyword>
<comment type="subcellular location">
    <subcellularLocation>
        <location evidence="1">Cell membrane</location>
    </subcellularLocation>
</comment>
<gene>
    <name evidence="10" type="primary">eccE</name>
    <name evidence="9" type="ORF">POF43_021790</name>
    <name evidence="10" type="ORF">POF50_026705</name>
</gene>
<evidence type="ECO:0000256" key="6">
    <source>
        <dbReference type="ARBA" id="ARBA00023136"/>
    </source>
</evidence>
<dbReference type="NCBIfam" id="TIGR03923">
    <property type="entry name" value="T7SS_EccE"/>
    <property type="match status" value="1"/>
</dbReference>
<dbReference type="AlphaFoldDB" id="A0AA90H8M2"/>
<name>A0AA90H8M2_9ACTN</name>
<feature type="domain" description="Type VII secretion system protein EccE" evidence="8">
    <location>
        <begin position="228"/>
        <end position="336"/>
    </location>
</feature>
<evidence type="ECO:0000313" key="11">
    <source>
        <dbReference type="Proteomes" id="UP001156398"/>
    </source>
</evidence>
<keyword evidence="3" id="KW-1003">Cell membrane</keyword>
<sequence length="435" mass="45927">MVTATRPKASAASRAEVPGQRGAGPAGAVPRPRTHQGAGRFGPLRVQQLVLVEVAAALLLVAWATRPLLLLPAAVPAAVLVLLALVRRRHRPVPEWLVTVVEARARKRRGARPLPALTDPAFAPAAECDPTLRTLSHTGGTGRPVGMVGDGTFLTAVLQVEALDVPLRPLRTANPLPLDVLYDGLEVDGIRLESVQVVQHTQPAPAPHMPQQAVAVRSYAPLQAQSGAPAVRLTWVAVKLNPELCPEAVAARGGGLGGAQRSLVRAAHQLASRLTGAGFRVTVLTEPEVVAAVATSSCANPRATEQTVRTGAAPRRTAESARAWRCDDRWHTTYWIGRWPRLGTAAGGAPAPNLVALLTSLPTLATTFSLTARRGLGDVPELTGHVRITGRSDSELVAARRQLERTAQGVKVELVRLDREQVPGLLATLPLGGAR</sequence>
<comment type="caution">
    <text evidence="10">The sequence shown here is derived from an EMBL/GenBank/DDBJ whole genome shotgun (WGS) entry which is preliminary data.</text>
</comment>
<reference evidence="10 11" key="1">
    <citation type="submission" date="2023-05" db="EMBL/GenBank/DDBJ databases">
        <title>Streptantibioticus silvisoli sp. nov., acidotolerant actinomycetes 1 from pine litter.</title>
        <authorList>
            <person name="Swiecimska M."/>
            <person name="Golinska P."/>
            <person name="Sangal V."/>
            <person name="Wachnowicz B."/>
            <person name="Goodfellow M."/>
        </authorList>
    </citation>
    <scope>NUCLEOTIDE SEQUENCE</scope>
    <source>
        <strain evidence="10">SL13</strain>
        <strain evidence="9 11">SL54</strain>
    </source>
</reference>
<accession>A0AA90H8M2</accession>
<keyword evidence="4" id="KW-0812">Transmembrane</keyword>
<evidence type="ECO:0000256" key="4">
    <source>
        <dbReference type="ARBA" id="ARBA00022692"/>
    </source>
</evidence>
<evidence type="ECO:0000256" key="2">
    <source>
        <dbReference type="ARBA" id="ARBA00007759"/>
    </source>
</evidence>
<evidence type="ECO:0000256" key="7">
    <source>
        <dbReference type="SAM" id="MobiDB-lite"/>
    </source>
</evidence>
<evidence type="ECO:0000256" key="3">
    <source>
        <dbReference type="ARBA" id="ARBA00022475"/>
    </source>
</evidence>
<dbReference type="RefSeq" id="WP_271315626.1">
    <property type="nucleotide sequence ID" value="NZ_JAAGKO020000033.1"/>
</dbReference>
<keyword evidence="11" id="KW-1185">Reference proteome</keyword>
<feature type="region of interest" description="Disordered" evidence="7">
    <location>
        <begin position="1"/>
        <end position="36"/>
    </location>
</feature>